<dbReference type="AlphaFoldDB" id="A0A5N1JSU7"/>
<sequence length="119" mass="13256">MVTEDISLKNFLASFITPIVQSAVREELRHLPRTDSPPHPQNRIGGIELAKEITGKAESTIYNLVSAGKIPHSKQSGKLYFSESELVNWIRQGKRKNADEVNAEVDSFLGRRGGRKQVA</sequence>
<evidence type="ECO:0000313" key="2">
    <source>
        <dbReference type="EMBL" id="KAA9356853.1"/>
    </source>
</evidence>
<name>A0A5N1JSU7_9BACT</name>
<keyword evidence="3" id="KW-1185">Reference proteome</keyword>
<evidence type="ECO:0000313" key="3">
    <source>
        <dbReference type="Proteomes" id="UP000326344"/>
    </source>
</evidence>
<feature type="domain" description="Helix-turn-helix" evidence="1">
    <location>
        <begin position="50"/>
        <end position="93"/>
    </location>
</feature>
<dbReference type="InterPro" id="IPR041657">
    <property type="entry name" value="HTH_17"/>
</dbReference>
<protein>
    <submittedName>
        <fullName evidence="2">Helix-turn-helix domain-containing protein</fullName>
    </submittedName>
</protein>
<comment type="caution">
    <text evidence="2">The sequence shown here is derived from an EMBL/GenBank/DDBJ whole genome shotgun (WGS) entry which is preliminary data.</text>
</comment>
<dbReference type="RefSeq" id="WP_138994181.1">
    <property type="nucleotide sequence ID" value="NZ_VTWS01000001.1"/>
</dbReference>
<gene>
    <name evidence="2" type="ORF">F0P93_03680</name>
</gene>
<accession>A0A5N1JSU7</accession>
<proteinExistence type="predicted"/>
<dbReference type="Proteomes" id="UP000326344">
    <property type="component" value="Unassembled WGS sequence"/>
</dbReference>
<dbReference type="EMBL" id="VTWS01000001">
    <property type="protein sequence ID" value="KAA9356853.1"/>
    <property type="molecule type" value="Genomic_DNA"/>
</dbReference>
<organism evidence="2 3">
    <name type="scientific">Larkinella humicola</name>
    <dbReference type="NCBI Taxonomy" id="2607654"/>
    <lineage>
        <taxon>Bacteria</taxon>
        <taxon>Pseudomonadati</taxon>
        <taxon>Bacteroidota</taxon>
        <taxon>Cytophagia</taxon>
        <taxon>Cytophagales</taxon>
        <taxon>Spirosomataceae</taxon>
        <taxon>Larkinella</taxon>
    </lineage>
</organism>
<reference evidence="2 3" key="1">
    <citation type="submission" date="2019-09" db="EMBL/GenBank/DDBJ databases">
        <title>Genome Sequence of Larkinella sp MA1.</title>
        <authorList>
            <person name="Srinivasan S."/>
        </authorList>
    </citation>
    <scope>NUCLEOTIDE SEQUENCE [LARGE SCALE GENOMIC DNA]</scope>
    <source>
        <strain evidence="2 3">MA1</strain>
    </source>
</reference>
<evidence type="ECO:0000259" key="1">
    <source>
        <dbReference type="Pfam" id="PF12728"/>
    </source>
</evidence>
<dbReference type="Pfam" id="PF12728">
    <property type="entry name" value="HTH_17"/>
    <property type="match status" value="1"/>
</dbReference>